<evidence type="ECO:0000256" key="5">
    <source>
        <dbReference type="ARBA" id="ARBA00023002"/>
    </source>
</evidence>
<dbReference type="PANTHER" id="PTHR42682">
    <property type="entry name" value="HYDROGENASE-4 COMPONENT F"/>
    <property type="match status" value="1"/>
</dbReference>
<evidence type="ECO:0000256" key="2">
    <source>
        <dbReference type="ARBA" id="ARBA00022475"/>
    </source>
</evidence>
<feature type="transmembrane region" description="Helical" evidence="8">
    <location>
        <begin position="150"/>
        <end position="168"/>
    </location>
</feature>
<protein>
    <submittedName>
        <fullName evidence="10">Formate hydrogenlyase subunit 3/multisubunit Na+/H+ antiporter MnhD subunit</fullName>
    </submittedName>
</protein>
<comment type="caution">
    <text evidence="10">The sequence shown here is derived from an EMBL/GenBank/DDBJ whole genome shotgun (WGS) entry which is preliminary data.</text>
</comment>
<feature type="transmembrane region" description="Helical" evidence="8">
    <location>
        <begin position="223"/>
        <end position="248"/>
    </location>
</feature>
<dbReference type="GO" id="GO:0005886">
    <property type="term" value="C:plasma membrane"/>
    <property type="evidence" value="ECO:0007669"/>
    <property type="project" value="UniProtKB-SubCell"/>
</dbReference>
<feature type="transmembrane region" description="Helical" evidence="8">
    <location>
        <begin position="447"/>
        <end position="473"/>
    </location>
</feature>
<feature type="transmembrane region" description="Helical" evidence="8">
    <location>
        <begin position="494"/>
        <end position="516"/>
    </location>
</feature>
<proteinExistence type="predicted"/>
<keyword evidence="2" id="KW-1003">Cell membrane</keyword>
<dbReference type="InterPro" id="IPR001750">
    <property type="entry name" value="ND/Mrp_TM"/>
</dbReference>
<dbReference type="Proteomes" id="UP000233750">
    <property type="component" value="Unassembled WGS sequence"/>
</dbReference>
<feature type="transmembrane region" description="Helical" evidence="8">
    <location>
        <begin position="127"/>
        <end position="144"/>
    </location>
</feature>
<evidence type="ECO:0000256" key="4">
    <source>
        <dbReference type="ARBA" id="ARBA00022989"/>
    </source>
</evidence>
<organism evidence="10 11">
    <name type="scientific">Amycolatopsis echigonensis</name>
    <dbReference type="NCBI Taxonomy" id="2576905"/>
    <lineage>
        <taxon>Bacteria</taxon>
        <taxon>Bacillati</taxon>
        <taxon>Actinomycetota</taxon>
        <taxon>Actinomycetes</taxon>
        <taxon>Pseudonocardiales</taxon>
        <taxon>Pseudonocardiaceae</taxon>
        <taxon>Amycolatopsis</taxon>
    </lineage>
</organism>
<name>A0A2N3WFC8_9PSEU</name>
<dbReference type="GO" id="GO:0008137">
    <property type="term" value="F:NADH dehydrogenase (ubiquinone) activity"/>
    <property type="evidence" value="ECO:0007669"/>
    <property type="project" value="InterPro"/>
</dbReference>
<evidence type="ECO:0000256" key="8">
    <source>
        <dbReference type="SAM" id="Phobius"/>
    </source>
</evidence>
<feature type="domain" description="NADH:quinone oxidoreductase/Mrp antiporter transmembrane" evidence="9">
    <location>
        <begin position="150"/>
        <end position="433"/>
    </location>
</feature>
<dbReference type="InterPro" id="IPR003918">
    <property type="entry name" value="NADH_UbQ_OxRdtase"/>
</dbReference>
<evidence type="ECO:0000313" key="10">
    <source>
        <dbReference type="EMBL" id="PKV92594.1"/>
    </source>
</evidence>
<evidence type="ECO:0000259" key="9">
    <source>
        <dbReference type="Pfam" id="PF00361"/>
    </source>
</evidence>
<feature type="transmembrane region" description="Helical" evidence="8">
    <location>
        <begin position="96"/>
        <end position="115"/>
    </location>
</feature>
<dbReference type="AlphaFoldDB" id="A0A2N3WFC8"/>
<feature type="transmembrane region" description="Helical" evidence="8">
    <location>
        <begin position="361"/>
        <end position="382"/>
    </location>
</feature>
<dbReference type="InterPro" id="IPR052175">
    <property type="entry name" value="ComplexI-like_HydComp"/>
</dbReference>
<feature type="transmembrane region" description="Helical" evidence="8">
    <location>
        <begin position="329"/>
        <end position="355"/>
    </location>
</feature>
<dbReference type="GO" id="GO:0016491">
    <property type="term" value="F:oxidoreductase activity"/>
    <property type="evidence" value="ECO:0007669"/>
    <property type="project" value="UniProtKB-KW"/>
</dbReference>
<evidence type="ECO:0000256" key="1">
    <source>
        <dbReference type="ARBA" id="ARBA00004651"/>
    </source>
</evidence>
<evidence type="ECO:0000256" key="7">
    <source>
        <dbReference type="RuleBase" id="RU000320"/>
    </source>
</evidence>
<feature type="transmembrane region" description="Helical" evidence="8">
    <location>
        <begin position="21"/>
        <end position="43"/>
    </location>
</feature>
<keyword evidence="11" id="KW-1185">Reference proteome</keyword>
<gene>
    <name evidence="10" type="ORF">ATK30_3414</name>
</gene>
<keyword evidence="3 7" id="KW-0812">Transmembrane</keyword>
<reference evidence="10 11" key="1">
    <citation type="submission" date="2017-12" db="EMBL/GenBank/DDBJ databases">
        <title>Sequencing the genomes of 1000 Actinobacteria strains.</title>
        <authorList>
            <person name="Klenk H.-P."/>
        </authorList>
    </citation>
    <scope>NUCLEOTIDE SEQUENCE [LARGE SCALE GENOMIC DNA]</scope>
    <source>
        <strain evidence="10 11">DSM 45165</strain>
    </source>
</reference>
<dbReference type="Pfam" id="PF00361">
    <property type="entry name" value="Proton_antipo_M"/>
    <property type="match status" value="1"/>
</dbReference>
<keyword evidence="6 8" id="KW-0472">Membrane</keyword>
<dbReference type="EMBL" id="PJMY01000003">
    <property type="protein sequence ID" value="PKV92594.1"/>
    <property type="molecule type" value="Genomic_DNA"/>
</dbReference>
<keyword evidence="5" id="KW-0560">Oxidoreductase</keyword>
<evidence type="ECO:0000256" key="3">
    <source>
        <dbReference type="ARBA" id="ARBA00022692"/>
    </source>
</evidence>
<keyword evidence="4 8" id="KW-1133">Transmembrane helix</keyword>
<comment type="subcellular location">
    <subcellularLocation>
        <location evidence="1">Cell membrane</location>
        <topology evidence="1">Multi-pass membrane protein</topology>
    </subcellularLocation>
    <subcellularLocation>
        <location evidence="7">Membrane</location>
        <topology evidence="7">Multi-pass membrane protein</topology>
    </subcellularLocation>
</comment>
<dbReference type="GO" id="GO:0042773">
    <property type="term" value="P:ATP synthesis coupled electron transport"/>
    <property type="evidence" value="ECO:0007669"/>
    <property type="project" value="InterPro"/>
</dbReference>
<feature type="transmembrane region" description="Helical" evidence="8">
    <location>
        <begin position="260"/>
        <end position="277"/>
    </location>
</feature>
<feature type="transmembrane region" description="Helical" evidence="8">
    <location>
        <begin position="180"/>
        <end position="203"/>
    </location>
</feature>
<dbReference type="PANTHER" id="PTHR42682:SF3">
    <property type="entry name" value="FORMATE HYDROGENLYASE SUBUNIT 3-RELATED"/>
    <property type="match status" value="1"/>
</dbReference>
<sequence length="690" mass="70315">MPAAAGGDCRGIAEADRSMNVAAVGFGAAMVVGVLGTVAALVVPQRVRSAVVGVGTALAGAAGVTAGAAAMAGQAFSLALPGVLPLSGVSFTMDGLGGLFMAVTGGVAVAAGMYGISYTRHGLDSRLFQAVFPVFVAAMLLVPVASSAGTLLVCWELMAATSLLLVLAEHRRRPEVARAGRWYAVMTHLGFVTILIGLLVLAGHATGDSFPALREAASHLPPATAGLVFVLMFAGFASKAGIVPLHAWLPRAHPEAPSHVSALMSAAMVNLGVYGIVRIGSDLLGGGPRWWWLLVLTLGAVSAVYGILQAAMGTDLKRLLGYSTTENMGLVLVGVGASGLFAASGDHVLAALALSAALLHVIGHAAFKTLLFLAAGSVLHATGSRDLDALGGLRATMPVTTAAFGWGALAASALPPGTAFVSEWLLLQALIHGLPTSGVATAIAMPLAVAAVALTAGLAVATFVKAFGVGFLARPRSTAAENAHESPPTMLAGMGVAAAVSAVLAVAPALVLPSIATAASTALPSAGPAVTGAVTMRLAGITGALSPLMLTLALLAAVLVAAGAVRLVATRRARRAARLWDCGAGPMSARMEYTATSFAEPLQRVFDDVVQPETDVDVTHHRESAYLVQAVEYRRRVPDRIERRLYQPVLTAVSAWGRVGRRLATGSVHRYLGYGFYTVCAVLVLLAVTR</sequence>
<feature type="transmembrane region" description="Helical" evidence="8">
    <location>
        <begin position="671"/>
        <end position="689"/>
    </location>
</feature>
<feature type="transmembrane region" description="Helical" evidence="8">
    <location>
        <begin position="548"/>
        <end position="569"/>
    </location>
</feature>
<accession>A0A2N3WFC8</accession>
<feature type="transmembrane region" description="Helical" evidence="8">
    <location>
        <begin position="289"/>
        <end position="308"/>
    </location>
</feature>
<evidence type="ECO:0000313" key="11">
    <source>
        <dbReference type="Proteomes" id="UP000233750"/>
    </source>
</evidence>
<evidence type="ECO:0000256" key="6">
    <source>
        <dbReference type="ARBA" id="ARBA00023136"/>
    </source>
</evidence>
<feature type="transmembrane region" description="Helical" evidence="8">
    <location>
        <begin position="50"/>
        <end position="76"/>
    </location>
</feature>
<dbReference type="PRINTS" id="PR01437">
    <property type="entry name" value="NUOXDRDTASE4"/>
</dbReference>